<comment type="similarity">
    <text evidence="1 2">Belongs to the phD/YefM antitoxin family.</text>
</comment>
<reference evidence="3 4" key="1">
    <citation type="submission" date="2018-12" db="EMBL/GenBank/DDBJ databases">
        <authorList>
            <consortium name="Pathogen Informatics"/>
        </authorList>
    </citation>
    <scope>NUCLEOTIDE SEQUENCE [LARGE SCALE GENOMIC DNA]</scope>
    <source>
        <strain evidence="3 4">NCTC11923</strain>
    </source>
</reference>
<sequence>MSAETASPSYSGRTVSLRELNQGSGRIIRDVEETCRPVTVTDHGKPIAQIVPIKPDETPYERLVREGEVRPARRAFRIPARRIAVPEGVDVHDLILGEREEER</sequence>
<dbReference type="RefSeq" id="WP_026426725.1">
    <property type="nucleotide sequence ID" value="NZ_CBCRWE010000090.1"/>
</dbReference>
<evidence type="ECO:0000313" key="4">
    <source>
        <dbReference type="Proteomes" id="UP000276899"/>
    </source>
</evidence>
<dbReference type="AlphaFoldDB" id="A0A3S4SIV0"/>
<comment type="function">
    <text evidence="2">Antitoxin component of a type II toxin-antitoxin (TA) system.</text>
</comment>
<dbReference type="SUPFAM" id="SSF143120">
    <property type="entry name" value="YefM-like"/>
    <property type="match status" value="1"/>
</dbReference>
<dbReference type="Pfam" id="PF02604">
    <property type="entry name" value="PhdYeFM_antitox"/>
    <property type="match status" value="1"/>
</dbReference>
<evidence type="ECO:0000256" key="1">
    <source>
        <dbReference type="ARBA" id="ARBA00009981"/>
    </source>
</evidence>
<dbReference type="NCBIfam" id="TIGR01552">
    <property type="entry name" value="phd_fam"/>
    <property type="match status" value="1"/>
</dbReference>
<organism evidence="3 4">
    <name type="scientific">Actinomyces slackii</name>
    <dbReference type="NCBI Taxonomy" id="52774"/>
    <lineage>
        <taxon>Bacteria</taxon>
        <taxon>Bacillati</taxon>
        <taxon>Actinomycetota</taxon>
        <taxon>Actinomycetes</taxon>
        <taxon>Actinomycetales</taxon>
        <taxon>Actinomycetaceae</taxon>
        <taxon>Actinomyces</taxon>
    </lineage>
</organism>
<dbReference type="InterPro" id="IPR036165">
    <property type="entry name" value="YefM-like_sf"/>
</dbReference>
<dbReference type="InterPro" id="IPR006442">
    <property type="entry name" value="Antitoxin_Phd/YefM"/>
</dbReference>
<dbReference type="KEGG" id="asla:NCTC11923_00250"/>
<accession>A0A3S4SIV0</accession>
<dbReference type="STRING" id="1278298.GCA_000428685_01563"/>
<keyword evidence="4" id="KW-1185">Reference proteome</keyword>
<evidence type="ECO:0000313" key="3">
    <source>
        <dbReference type="EMBL" id="VEG73641.1"/>
    </source>
</evidence>
<evidence type="ECO:0000256" key="2">
    <source>
        <dbReference type="RuleBase" id="RU362080"/>
    </source>
</evidence>
<protein>
    <recommendedName>
        <fullName evidence="2">Antitoxin</fullName>
    </recommendedName>
</protein>
<dbReference type="Proteomes" id="UP000276899">
    <property type="component" value="Chromosome"/>
</dbReference>
<name>A0A3S4SIV0_9ACTO</name>
<proteinExistence type="inferred from homology"/>
<dbReference type="EMBL" id="LR134363">
    <property type="protein sequence ID" value="VEG73641.1"/>
    <property type="molecule type" value="Genomic_DNA"/>
</dbReference>
<gene>
    <name evidence="3" type="ORF">NCTC11923_00250</name>
</gene>